<evidence type="ECO:0000313" key="1">
    <source>
        <dbReference type="EMBL" id="KAJ4954125.1"/>
    </source>
</evidence>
<sequence length="100" mass="11639">MEKANIIAIMTSKRFSVSDRHLFSLSRVIFRVDRDLRAIMEHRASGKYYNLSTVRICCISGFMPAKRRVRPKSVSLWAYLIMGRKVTCSTKDSLWYVTTD</sequence>
<organism evidence="1 2">
    <name type="scientific">Protea cynaroides</name>
    <dbReference type="NCBI Taxonomy" id="273540"/>
    <lineage>
        <taxon>Eukaryota</taxon>
        <taxon>Viridiplantae</taxon>
        <taxon>Streptophyta</taxon>
        <taxon>Embryophyta</taxon>
        <taxon>Tracheophyta</taxon>
        <taxon>Spermatophyta</taxon>
        <taxon>Magnoliopsida</taxon>
        <taxon>Proteales</taxon>
        <taxon>Proteaceae</taxon>
        <taxon>Protea</taxon>
    </lineage>
</organism>
<dbReference type="Proteomes" id="UP001141806">
    <property type="component" value="Unassembled WGS sequence"/>
</dbReference>
<name>A0A9Q0JXF8_9MAGN</name>
<keyword evidence="2" id="KW-1185">Reference proteome</keyword>
<accession>A0A9Q0JXF8</accession>
<reference evidence="1" key="1">
    <citation type="journal article" date="2023" name="Plant J.">
        <title>The genome of the king protea, Protea cynaroides.</title>
        <authorList>
            <person name="Chang J."/>
            <person name="Duong T.A."/>
            <person name="Schoeman C."/>
            <person name="Ma X."/>
            <person name="Roodt D."/>
            <person name="Barker N."/>
            <person name="Li Z."/>
            <person name="Van de Peer Y."/>
            <person name="Mizrachi E."/>
        </authorList>
    </citation>
    <scope>NUCLEOTIDE SEQUENCE</scope>
    <source>
        <tissue evidence="1">Young leaves</tissue>
    </source>
</reference>
<protein>
    <submittedName>
        <fullName evidence="1">Uncharacterized protein</fullName>
    </submittedName>
</protein>
<gene>
    <name evidence="1" type="ORF">NE237_030957</name>
</gene>
<dbReference type="EMBL" id="JAMYWD010000012">
    <property type="protein sequence ID" value="KAJ4954125.1"/>
    <property type="molecule type" value="Genomic_DNA"/>
</dbReference>
<proteinExistence type="predicted"/>
<dbReference type="AlphaFoldDB" id="A0A9Q0JXF8"/>
<comment type="caution">
    <text evidence="1">The sequence shown here is derived from an EMBL/GenBank/DDBJ whole genome shotgun (WGS) entry which is preliminary data.</text>
</comment>
<evidence type="ECO:0000313" key="2">
    <source>
        <dbReference type="Proteomes" id="UP001141806"/>
    </source>
</evidence>